<name>A0A1K0IBP2_CUPNE</name>
<protein>
    <submittedName>
        <fullName evidence="2">Periplasmic copper-binding protein</fullName>
    </submittedName>
</protein>
<dbReference type="EMBL" id="FMSH01000107">
    <property type="protein sequence ID" value="SCU74714.1"/>
    <property type="molecule type" value="Genomic_DNA"/>
</dbReference>
<dbReference type="Gene3D" id="2.40.50.320">
    <property type="entry name" value="Copper binding periplasmic protein CusF"/>
    <property type="match status" value="1"/>
</dbReference>
<evidence type="ECO:0000313" key="2">
    <source>
        <dbReference type="EMBL" id="SCU74714.1"/>
    </source>
</evidence>
<organism evidence="2">
    <name type="scientific">Cupriavidus necator</name>
    <name type="common">Alcaligenes eutrophus</name>
    <name type="synonym">Ralstonia eutropha</name>
    <dbReference type="NCBI Taxonomy" id="106590"/>
    <lineage>
        <taxon>Bacteria</taxon>
        <taxon>Pseudomonadati</taxon>
        <taxon>Pseudomonadota</taxon>
        <taxon>Betaproteobacteria</taxon>
        <taxon>Burkholderiales</taxon>
        <taxon>Burkholderiaceae</taxon>
        <taxon>Cupriavidus</taxon>
    </lineage>
</organism>
<accession>A0A1K0IBP2</accession>
<dbReference type="InterPro" id="IPR042230">
    <property type="entry name" value="CusF_sf"/>
</dbReference>
<dbReference type="RefSeq" id="WP_340522400.1">
    <property type="nucleotide sequence ID" value="NZ_FMSH01000107.1"/>
</dbReference>
<dbReference type="Pfam" id="PF11604">
    <property type="entry name" value="CusF_Ec"/>
    <property type="match status" value="1"/>
</dbReference>
<feature type="chain" id="PRO_5009664806" evidence="1">
    <location>
        <begin position="22"/>
        <end position="120"/>
    </location>
</feature>
<proteinExistence type="predicted"/>
<keyword evidence="1" id="KW-0732">Signal</keyword>
<evidence type="ECO:0000256" key="1">
    <source>
        <dbReference type="SAM" id="SignalP"/>
    </source>
</evidence>
<reference evidence="2" key="1">
    <citation type="submission" date="2016-09" db="EMBL/GenBank/DDBJ databases">
        <authorList>
            <person name="Capua I."/>
            <person name="De Benedictis P."/>
            <person name="Joannis T."/>
            <person name="Lombin L.H."/>
            <person name="Cattoli G."/>
        </authorList>
    </citation>
    <scope>NUCLEOTIDE SEQUENCE</scope>
    <source>
        <strain evidence="2">B9</strain>
    </source>
</reference>
<gene>
    <name evidence="2" type="primary">cusF2</name>
    <name evidence="2" type="ORF">CNECB9_1950054</name>
</gene>
<dbReference type="InterPro" id="IPR021647">
    <property type="entry name" value="CusF_Ec"/>
</dbReference>
<sequence length="120" mass="12875">MKHVSALWLVLALAAMPAAFAATRMEGMDMKPAAHKQAAQPVPAEIKKIDPQAGKVTLKHGPIEHPGMGAMTMSFPVKDRAALKNVQEGEKVSAMFETVDGKPTVEDMRRPKLVHSAPPA</sequence>
<dbReference type="AlphaFoldDB" id="A0A1K0IBP2"/>
<feature type="signal peptide" evidence="1">
    <location>
        <begin position="1"/>
        <end position="21"/>
    </location>
</feature>